<dbReference type="PROSITE" id="PS51318">
    <property type="entry name" value="TAT"/>
    <property type="match status" value="1"/>
</dbReference>
<dbReference type="SUPFAM" id="SSF53850">
    <property type="entry name" value="Periplasmic binding protein-like II"/>
    <property type="match status" value="1"/>
</dbReference>
<dbReference type="GO" id="GO:0043190">
    <property type="term" value="C:ATP-binding cassette (ABC) transporter complex"/>
    <property type="evidence" value="ECO:0007669"/>
    <property type="project" value="InterPro"/>
</dbReference>
<dbReference type="Gene3D" id="3.40.190.10">
    <property type="entry name" value="Periplasmic binding protein-like II"/>
    <property type="match status" value="1"/>
</dbReference>
<dbReference type="InterPro" id="IPR000914">
    <property type="entry name" value="SBP_5_dom"/>
</dbReference>
<gene>
    <name evidence="2" type="ORF">AVDCRST_MAG19-2063</name>
</gene>
<dbReference type="GO" id="GO:0015833">
    <property type="term" value="P:peptide transport"/>
    <property type="evidence" value="ECO:0007669"/>
    <property type="project" value="TreeGrafter"/>
</dbReference>
<organism evidence="2">
    <name type="scientific">uncultured Thermomicrobiales bacterium</name>
    <dbReference type="NCBI Taxonomy" id="1645740"/>
    <lineage>
        <taxon>Bacteria</taxon>
        <taxon>Pseudomonadati</taxon>
        <taxon>Thermomicrobiota</taxon>
        <taxon>Thermomicrobia</taxon>
        <taxon>Thermomicrobiales</taxon>
        <taxon>environmental samples</taxon>
    </lineage>
</organism>
<dbReference type="GO" id="GO:0030288">
    <property type="term" value="C:outer membrane-bounded periplasmic space"/>
    <property type="evidence" value="ECO:0007669"/>
    <property type="project" value="UniProtKB-ARBA"/>
</dbReference>
<dbReference type="PANTHER" id="PTHR30290:SF65">
    <property type="entry name" value="MONOACYL PHOSPHATIDYLINOSITOL TETRAMANNOSIDE-BINDING PROTEIN LPQW-RELATED"/>
    <property type="match status" value="1"/>
</dbReference>
<dbReference type="InterPro" id="IPR030678">
    <property type="entry name" value="Peptide/Ni-bd"/>
</dbReference>
<dbReference type="PANTHER" id="PTHR30290">
    <property type="entry name" value="PERIPLASMIC BINDING COMPONENT OF ABC TRANSPORTER"/>
    <property type="match status" value="1"/>
</dbReference>
<evidence type="ECO:0000259" key="1">
    <source>
        <dbReference type="Pfam" id="PF00496"/>
    </source>
</evidence>
<feature type="domain" description="Solute-binding protein family 5" evidence="1">
    <location>
        <begin position="148"/>
        <end position="531"/>
    </location>
</feature>
<dbReference type="InterPro" id="IPR039424">
    <property type="entry name" value="SBP_5"/>
</dbReference>
<sequence length="637" mass="69866">MASTDSGRFAALYNQLKAGGLTRREFTKRALALGVGMPVVAFVLKAVPDADAAPRRRNAGFGIAAAAQDAAAGRPSAGTEGKTRGQDGELRLIQWQAPTTLSPHVATGTKDYLASCLVLEPLMNYLPDGGLLPTLIKEVPTIENGLLAEDLTSVTYNLLEGVTWSDGEPFTAADVVFTWQWVTNIDNGATSAAVYGTITGCEAVDDLTVRVTFGEPNANWFEPHTGTIWGYVYPEHLLTGEGSHDAFLQKPIGTGPYVVDSFAPGDQVIYRMNERYREESKPYFETVNLKGGGDAPSAARAVLQTGDYDCAWNLQVEPEILRRLEEGGQGRLFVAPGNSVERIMINFSDPNTEVNGQRSEKNTPHPFLTDLAVRQAINLAADRETIARQFYIIEGEPPTANILTNTDLLGQFSTESENTSFEFNVERARQVLEEAGWTLDGDVRAKDGVELRLTLSTTINSVRQKTQAVLKDALEDVGFRVQLQQVDSGVFFSGTNEQDINHFYADTLMYTNNPTTPFPTAYMTGWYAGPEGDNIAQRENQWGGQNSVRYNNPEFDALFERAQTETDLEAAAQLFIQMNDILINDVVVVPLVNRAADKYAMANSLIHGEGESAEDNVAVSPYEVNYWNIANWNRAAE</sequence>
<dbReference type="Pfam" id="PF00496">
    <property type="entry name" value="SBP_bac_5"/>
    <property type="match status" value="1"/>
</dbReference>
<protein>
    <submittedName>
        <fullName evidence="2">ABC transporter, substrate-binding protein (Cluster 5, nickel/peptides/opines)</fullName>
    </submittedName>
</protein>
<dbReference type="GO" id="GO:1904680">
    <property type="term" value="F:peptide transmembrane transporter activity"/>
    <property type="evidence" value="ECO:0007669"/>
    <property type="project" value="TreeGrafter"/>
</dbReference>
<name>A0A6J4UY03_9BACT</name>
<dbReference type="AlphaFoldDB" id="A0A6J4UY03"/>
<dbReference type="Gene3D" id="3.10.105.10">
    <property type="entry name" value="Dipeptide-binding Protein, Domain 3"/>
    <property type="match status" value="1"/>
</dbReference>
<dbReference type="InterPro" id="IPR006311">
    <property type="entry name" value="TAT_signal"/>
</dbReference>
<dbReference type="PIRSF" id="PIRSF002741">
    <property type="entry name" value="MppA"/>
    <property type="match status" value="1"/>
</dbReference>
<evidence type="ECO:0000313" key="2">
    <source>
        <dbReference type="EMBL" id="CAA9563935.1"/>
    </source>
</evidence>
<dbReference type="CDD" id="cd08513">
    <property type="entry name" value="PBP2_thermophilic_Hb8_like"/>
    <property type="match status" value="1"/>
</dbReference>
<dbReference type="EMBL" id="CADCWL010000091">
    <property type="protein sequence ID" value="CAA9563935.1"/>
    <property type="molecule type" value="Genomic_DNA"/>
</dbReference>
<proteinExistence type="predicted"/>
<reference evidence="2" key="1">
    <citation type="submission" date="2020-02" db="EMBL/GenBank/DDBJ databases">
        <authorList>
            <person name="Meier V. D."/>
        </authorList>
    </citation>
    <scope>NUCLEOTIDE SEQUENCE</scope>
    <source>
        <strain evidence="2">AVDCRST_MAG19</strain>
    </source>
</reference>
<accession>A0A6J4UY03</accession>